<feature type="domain" description="Fe2OG dioxygenase" evidence="7">
    <location>
        <begin position="119"/>
        <end position="228"/>
    </location>
</feature>
<evidence type="ECO:0000256" key="4">
    <source>
        <dbReference type="ARBA" id="ARBA00022964"/>
    </source>
</evidence>
<sequence length="239" mass="26922">MSSEELPPFYKPLTPFSWQTSAYRAEAGRKGRESLAARGARQLHSEKAEIYLVEDFFEAGLCERLVALTDGGCIPSELFVGHAYEEYRTSQTCNLPPDDPAVVEADTLIDALLQAEPSHGEPLQGQRYAPGQHYRMHPDFFYVDQAYWPQVDRQGGQRTWTAMAYLNEPEAGGATRFPYLDLTVTPKRGMLLAWNNMITDGSPNNWTMHQGCDVEAGTKYIVTKWYREKPFVLSLSASS</sequence>
<comment type="caution">
    <text evidence="8">The sequence shown here is derived from an EMBL/GenBank/DDBJ whole genome shotgun (WGS) entry which is preliminary data.</text>
</comment>
<dbReference type="Proteomes" id="UP001165363">
    <property type="component" value="Unassembled WGS sequence"/>
</dbReference>
<dbReference type="RefSeq" id="WP_249849101.1">
    <property type="nucleotide sequence ID" value="NZ_JAMGBD010000002.1"/>
</dbReference>
<comment type="cofactor">
    <cofactor evidence="1">
        <name>L-ascorbate</name>
        <dbReference type="ChEBI" id="CHEBI:38290"/>
    </cofactor>
</comment>
<accession>A0ABT0RPY2</accession>
<evidence type="ECO:0000313" key="9">
    <source>
        <dbReference type="Proteomes" id="UP001165363"/>
    </source>
</evidence>
<dbReference type="InterPro" id="IPR044862">
    <property type="entry name" value="Pro_4_hyd_alph_FE2OG_OXY"/>
</dbReference>
<dbReference type="SMART" id="SM00702">
    <property type="entry name" value="P4Hc"/>
    <property type="match status" value="1"/>
</dbReference>
<evidence type="ECO:0000256" key="1">
    <source>
        <dbReference type="ARBA" id="ARBA00001961"/>
    </source>
</evidence>
<dbReference type="PANTHER" id="PTHR10869:SF246">
    <property type="entry name" value="TRANSMEMBRANE PROLYL 4-HYDROXYLASE"/>
    <property type="match status" value="1"/>
</dbReference>
<keyword evidence="9" id="KW-1185">Reference proteome</keyword>
<evidence type="ECO:0000256" key="5">
    <source>
        <dbReference type="ARBA" id="ARBA00023002"/>
    </source>
</evidence>
<dbReference type="InterPro" id="IPR005123">
    <property type="entry name" value="Oxoglu/Fe-dep_dioxygenase_dom"/>
</dbReference>
<dbReference type="Gene3D" id="2.60.120.620">
    <property type="entry name" value="q2cbj1_9rhob like domain"/>
    <property type="match status" value="1"/>
</dbReference>
<dbReference type="Pfam" id="PF13640">
    <property type="entry name" value="2OG-FeII_Oxy_3"/>
    <property type="match status" value="1"/>
</dbReference>
<gene>
    <name evidence="8" type="ORF">LZ536_12470</name>
</gene>
<keyword evidence="3" id="KW-0847">Vitamin C</keyword>
<organism evidence="8 9">
    <name type="scientific">Sphingomonas alba</name>
    <dbReference type="NCBI Taxonomy" id="2908208"/>
    <lineage>
        <taxon>Bacteria</taxon>
        <taxon>Pseudomonadati</taxon>
        <taxon>Pseudomonadota</taxon>
        <taxon>Alphaproteobacteria</taxon>
        <taxon>Sphingomonadales</taxon>
        <taxon>Sphingomonadaceae</taxon>
        <taxon>Sphingomonas</taxon>
    </lineage>
</organism>
<evidence type="ECO:0000313" key="8">
    <source>
        <dbReference type="EMBL" id="MCL6684706.1"/>
    </source>
</evidence>
<keyword evidence="4" id="KW-0223">Dioxygenase</keyword>
<dbReference type="PANTHER" id="PTHR10869">
    <property type="entry name" value="PROLYL 4-HYDROXYLASE ALPHA SUBUNIT"/>
    <property type="match status" value="1"/>
</dbReference>
<dbReference type="EMBL" id="JAMGBD010000002">
    <property type="protein sequence ID" value="MCL6684706.1"/>
    <property type="molecule type" value="Genomic_DNA"/>
</dbReference>
<dbReference type="InterPro" id="IPR045054">
    <property type="entry name" value="P4HA-like"/>
</dbReference>
<dbReference type="PROSITE" id="PS51471">
    <property type="entry name" value="FE2OG_OXY"/>
    <property type="match status" value="1"/>
</dbReference>
<proteinExistence type="predicted"/>
<protein>
    <submittedName>
        <fullName evidence="8">2OG-Fe(II) oxygenase</fullName>
    </submittedName>
</protein>
<keyword evidence="5" id="KW-0560">Oxidoreductase</keyword>
<name>A0ABT0RPY2_9SPHN</name>
<keyword evidence="6" id="KW-0408">Iron</keyword>
<reference evidence="8" key="1">
    <citation type="submission" date="2022-05" db="EMBL/GenBank/DDBJ databases">
        <authorList>
            <person name="Jo J.-H."/>
            <person name="Im W.-T."/>
        </authorList>
    </citation>
    <scope>NUCLEOTIDE SEQUENCE</scope>
    <source>
        <strain evidence="8">SE158</strain>
    </source>
</reference>
<evidence type="ECO:0000256" key="6">
    <source>
        <dbReference type="ARBA" id="ARBA00023004"/>
    </source>
</evidence>
<evidence type="ECO:0000256" key="3">
    <source>
        <dbReference type="ARBA" id="ARBA00022896"/>
    </source>
</evidence>
<keyword evidence="2" id="KW-0479">Metal-binding</keyword>
<evidence type="ECO:0000256" key="2">
    <source>
        <dbReference type="ARBA" id="ARBA00022723"/>
    </source>
</evidence>
<evidence type="ECO:0000259" key="7">
    <source>
        <dbReference type="PROSITE" id="PS51471"/>
    </source>
</evidence>
<dbReference type="InterPro" id="IPR006620">
    <property type="entry name" value="Pro_4_hyd_alph"/>
</dbReference>